<dbReference type="EMBL" id="CAMAPF010000105">
    <property type="protein sequence ID" value="CAH9099307.1"/>
    <property type="molecule type" value="Genomic_DNA"/>
</dbReference>
<comment type="caution">
    <text evidence="2">The sequence shown here is derived from an EMBL/GenBank/DDBJ whole genome shotgun (WGS) entry which is preliminary data.</text>
</comment>
<dbReference type="Proteomes" id="UP001152523">
    <property type="component" value="Unassembled WGS sequence"/>
</dbReference>
<reference evidence="2" key="1">
    <citation type="submission" date="2022-07" db="EMBL/GenBank/DDBJ databases">
        <authorList>
            <person name="Macas J."/>
            <person name="Novak P."/>
            <person name="Neumann P."/>
        </authorList>
    </citation>
    <scope>NUCLEOTIDE SEQUENCE</scope>
</reference>
<organism evidence="2 3">
    <name type="scientific">Cuscuta epithymum</name>
    <dbReference type="NCBI Taxonomy" id="186058"/>
    <lineage>
        <taxon>Eukaryota</taxon>
        <taxon>Viridiplantae</taxon>
        <taxon>Streptophyta</taxon>
        <taxon>Embryophyta</taxon>
        <taxon>Tracheophyta</taxon>
        <taxon>Spermatophyta</taxon>
        <taxon>Magnoliopsida</taxon>
        <taxon>eudicotyledons</taxon>
        <taxon>Gunneridae</taxon>
        <taxon>Pentapetalae</taxon>
        <taxon>asterids</taxon>
        <taxon>lamiids</taxon>
        <taxon>Solanales</taxon>
        <taxon>Convolvulaceae</taxon>
        <taxon>Cuscuteae</taxon>
        <taxon>Cuscuta</taxon>
        <taxon>Cuscuta subgen. Cuscuta</taxon>
    </lineage>
</organism>
<accession>A0AAV0FNT0</accession>
<proteinExistence type="predicted"/>
<evidence type="ECO:0000313" key="2">
    <source>
        <dbReference type="EMBL" id="CAH9136879.1"/>
    </source>
</evidence>
<dbReference type="AlphaFoldDB" id="A0AAV0FNT0"/>
<gene>
    <name evidence="1" type="ORF">CEPIT_LOCUS14929</name>
    <name evidence="2" type="ORF">CEPIT_LOCUS35613</name>
</gene>
<name>A0AAV0FNT0_9ASTE</name>
<dbReference type="EMBL" id="CAMAPF010000997">
    <property type="protein sequence ID" value="CAH9136879.1"/>
    <property type="molecule type" value="Genomic_DNA"/>
</dbReference>
<keyword evidence="3" id="KW-1185">Reference proteome</keyword>
<protein>
    <submittedName>
        <fullName evidence="2">Uncharacterized protein</fullName>
    </submittedName>
</protein>
<sequence>MVTMEKEMRARHRANIKFGNIWLKEAKRECRDLIIRSRWSSENLSIWQRLEMCGHDLSVWRKYRSLGFHSSIEVCNARLNQLWSEGNNSDIGKCMRTKATLLDLLHRQNKFCQQREKEF</sequence>
<evidence type="ECO:0000313" key="1">
    <source>
        <dbReference type="EMBL" id="CAH9099307.1"/>
    </source>
</evidence>
<evidence type="ECO:0000313" key="3">
    <source>
        <dbReference type="Proteomes" id="UP001152523"/>
    </source>
</evidence>